<comment type="caution">
    <text evidence="1">The sequence shown here is derived from an EMBL/GenBank/DDBJ whole genome shotgun (WGS) entry which is preliminary data.</text>
</comment>
<name>A0A815UE41_9BILA</name>
<dbReference type="EMBL" id="CAJNON010002670">
    <property type="protein sequence ID" value="CAF1514976.1"/>
    <property type="molecule type" value="Genomic_DNA"/>
</dbReference>
<reference evidence="1" key="1">
    <citation type="submission" date="2021-02" db="EMBL/GenBank/DDBJ databases">
        <authorList>
            <person name="Nowell W R."/>
        </authorList>
    </citation>
    <scope>NUCLEOTIDE SEQUENCE</scope>
</reference>
<dbReference type="OrthoDB" id="10006792at2759"/>
<accession>A0A815UE41</accession>
<evidence type="ECO:0000313" key="1">
    <source>
        <dbReference type="EMBL" id="CAF1514976.1"/>
    </source>
</evidence>
<feature type="non-terminal residue" evidence="1">
    <location>
        <position position="182"/>
    </location>
</feature>
<protein>
    <submittedName>
        <fullName evidence="1">Uncharacterized protein</fullName>
    </submittedName>
</protein>
<dbReference type="Proteomes" id="UP000663891">
    <property type="component" value="Unassembled WGS sequence"/>
</dbReference>
<proteinExistence type="predicted"/>
<dbReference type="AlphaFoldDB" id="A0A815UE41"/>
<evidence type="ECO:0000313" key="2">
    <source>
        <dbReference type="Proteomes" id="UP000663891"/>
    </source>
</evidence>
<gene>
    <name evidence="1" type="ORF">VCS650_LOCUS42977</name>
</gene>
<organism evidence="1 2">
    <name type="scientific">Adineta steineri</name>
    <dbReference type="NCBI Taxonomy" id="433720"/>
    <lineage>
        <taxon>Eukaryota</taxon>
        <taxon>Metazoa</taxon>
        <taxon>Spiralia</taxon>
        <taxon>Gnathifera</taxon>
        <taxon>Rotifera</taxon>
        <taxon>Eurotatoria</taxon>
        <taxon>Bdelloidea</taxon>
        <taxon>Adinetida</taxon>
        <taxon>Adinetidae</taxon>
        <taxon>Adineta</taxon>
    </lineage>
</organism>
<sequence length="182" mass="21098">MAAAVSIIDTSRLPENVLELEGEDFYRFTKSISGALLTEVLKVQNIDSVFIFLQTKDIFEIFKYNSITLRDLKSKIGFDVKDGEFQVKHGLKLQYEYLSKLLKLKSDQKYIESSSLTYEKIDILLQRYPFLLSLLNFHGNENIINNQHEFLTLFINTITKNLSSANASRYRYDNKIKSFAVC</sequence>